<dbReference type="AlphaFoldDB" id="A0A239Q3R7"/>
<protein>
    <submittedName>
        <fullName evidence="2">CubicO group peptidase, beta-lactamase class C family</fullName>
    </submittedName>
</protein>
<evidence type="ECO:0000259" key="1">
    <source>
        <dbReference type="Pfam" id="PF00144"/>
    </source>
</evidence>
<proteinExistence type="predicted"/>
<reference evidence="2 3" key="1">
    <citation type="submission" date="2017-07" db="EMBL/GenBank/DDBJ databases">
        <authorList>
            <person name="Sun Z.S."/>
            <person name="Albrecht U."/>
            <person name="Echele G."/>
            <person name="Lee C.C."/>
        </authorList>
    </citation>
    <scope>NUCLEOTIDE SEQUENCE [LARGE SCALE GENOMIC DNA]</scope>
    <source>
        <strain evidence="2 3">DSM 14827</strain>
    </source>
</reference>
<evidence type="ECO:0000313" key="2">
    <source>
        <dbReference type="EMBL" id="SNT76863.1"/>
    </source>
</evidence>
<dbReference type="Pfam" id="PF00144">
    <property type="entry name" value="Beta-lactamase"/>
    <property type="match status" value="1"/>
</dbReference>
<dbReference type="InterPro" id="IPR012338">
    <property type="entry name" value="Beta-lactam/transpept-like"/>
</dbReference>
<dbReference type="OrthoDB" id="7791015at2"/>
<dbReference type="InterPro" id="IPR050491">
    <property type="entry name" value="AmpC-like"/>
</dbReference>
<evidence type="ECO:0000313" key="3">
    <source>
        <dbReference type="Proteomes" id="UP000198307"/>
    </source>
</evidence>
<dbReference type="EMBL" id="FZQB01000033">
    <property type="protein sequence ID" value="SNT76863.1"/>
    <property type="molecule type" value="Genomic_DNA"/>
</dbReference>
<dbReference type="PANTHER" id="PTHR46825">
    <property type="entry name" value="D-ALANYL-D-ALANINE-CARBOXYPEPTIDASE/ENDOPEPTIDASE AMPH"/>
    <property type="match status" value="1"/>
</dbReference>
<organism evidence="2 3">
    <name type="scientific">Paracoccus seriniphilus</name>
    <dbReference type="NCBI Taxonomy" id="184748"/>
    <lineage>
        <taxon>Bacteria</taxon>
        <taxon>Pseudomonadati</taxon>
        <taxon>Pseudomonadota</taxon>
        <taxon>Alphaproteobacteria</taxon>
        <taxon>Rhodobacterales</taxon>
        <taxon>Paracoccaceae</taxon>
        <taxon>Paracoccus</taxon>
    </lineage>
</organism>
<dbReference type="Proteomes" id="UP000198307">
    <property type="component" value="Unassembled WGS sequence"/>
</dbReference>
<gene>
    <name evidence="2" type="ORF">SAMN05444959_1337</name>
</gene>
<accession>A0A239Q3R7</accession>
<name>A0A239Q3R7_9RHOB</name>
<dbReference type="RefSeq" id="WP_089346146.1">
    <property type="nucleotide sequence ID" value="NZ_CP067129.1"/>
</dbReference>
<feature type="domain" description="Beta-lactamase-related" evidence="1">
    <location>
        <begin position="37"/>
        <end position="309"/>
    </location>
</feature>
<sequence length="338" mass="36258">MMQTYASAHHSVVAFDLHGEATGFLHSGVRLTDVPPEDVIFEIGSITKVFTGLLLCLSVEEGKVDPRAPLAEMSGDLADVPQHLTPERLISHTSGLPNIYMPIWQAAITSMPEGPYADFSRADLVRWLQNWKGKPARALRHAYSNLGVGLLGEAMAIQAGRPFIDLLTEKVIAPLGLTDTTDSLGKEQQCRFAQPRNTKGRAVAPWTFQALAAAGCLRSSARDLAQFSKRLTQALVAPEAALDRAICRSAVPIMGFGRGGAMETSAQCSGWIRTRPSPEILHASGGTAGSTCALYVCPERRAACAILSNNGIAASLWGSMKLSRSNQSRQAEQLFGMA</sequence>
<dbReference type="PANTHER" id="PTHR46825:SF8">
    <property type="entry name" value="BETA-LACTAMASE-RELATED"/>
    <property type="match status" value="1"/>
</dbReference>
<dbReference type="InterPro" id="IPR001466">
    <property type="entry name" value="Beta-lactam-related"/>
</dbReference>
<dbReference type="Gene3D" id="3.40.710.10">
    <property type="entry name" value="DD-peptidase/beta-lactamase superfamily"/>
    <property type="match status" value="1"/>
</dbReference>
<keyword evidence="3" id="KW-1185">Reference proteome</keyword>
<dbReference type="SUPFAM" id="SSF56601">
    <property type="entry name" value="beta-lactamase/transpeptidase-like"/>
    <property type="match status" value="1"/>
</dbReference>